<feature type="region of interest" description="Disordered" evidence="1">
    <location>
        <begin position="1"/>
        <end position="64"/>
    </location>
</feature>
<evidence type="ECO:0000313" key="2">
    <source>
        <dbReference type="EMBL" id="KAK2097961.1"/>
    </source>
</evidence>
<reference evidence="2 3" key="1">
    <citation type="submission" date="2023-05" db="EMBL/GenBank/DDBJ databases">
        <title>B98-5 Cell Line De Novo Hybrid Assembly: An Optical Mapping Approach.</title>
        <authorList>
            <person name="Kananen K."/>
            <person name="Auerbach J.A."/>
            <person name="Kautto E."/>
            <person name="Blachly J.S."/>
        </authorList>
    </citation>
    <scope>NUCLEOTIDE SEQUENCE [LARGE SCALE GENOMIC DNA]</scope>
    <source>
        <strain evidence="2">B95-8</strain>
        <tissue evidence="2">Cell line</tissue>
    </source>
</reference>
<dbReference type="EMBL" id="JASSZA010000011">
    <property type="protein sequence ID" value="KAK2097961.1"/>
    <property type="molecule type" value="Genomic_DNA"/>
</dbReference>
<gene>
    <name evidence="2" type="ORF">P7K49_023412</name>
</gene>
<dbReference type="Proteomes" id="UP001266305">
    <property type="component" value="Unassembled WGS sequence"/>
</dbReference>
<comment type="caution">
    <text evidence="2">The sequence shown here is derived from an EMBL/GenBank/DDBJ whole genome shotgun (WGS) entry which is preliminary data.</text>
</comment>
<keyword evidence="3" id="KW-1185">Reference proteome</keyword>
<organism evidence="2 3">
    <name type="scientific">Saguinus oedipus</name>
    <name type="common">Cotton-top tamarin</name>
    <name type="synonym">Oedipomidas oedipus</name>
    <dbReference type="NCBI Taxonomy" id="9490"/>
    <lineage>
        <taxon>Eukaryota</taxon>
        <taxon>Metazoa</taxon>
        <taxon>Chordata</taxon>
        <taxon>Craniata</taxon>
        <taxon>Vertebrata</taxon>
        <taxon>Euteleostomi</taxon>
        <taxon>Mammalia</taxon>
        <taxon>Eutheria</taxon>
        <taxon>Euarchontoglires</taxon>
        <taxon>Primates</taxon>
        <taxon>Haplorrhini</taxon>
        <taxon>Platyrrhini</taxon>
        <taxon>Cebidae</taxon>
        <taxon>Callitrichinae</taxon>
        <taxon>Saguinus</taxon>
    </lineage>
</organism>
<evidence type="ECO:0000313" key="3">
    <source>
        <dbReference type="Proteomes" id="UP001266305"/>
    </source>
</evidence>
<accession>A0ABQ9ULN4</accession>
<name>A0ABQ9ULN4_SAGOE</name>
<proteinExistence type="predicted"/>
<evidence type="ECO:0000256" key="1">
    <source>
        <dbReference type="SAM" id="MobiDB-lite"/>
    </source>
</evidence>
<protein>
    <submittedName>
        <fullName evidence="2">Uncharacterized protein</fullName>
    </submittedName>
</protein>
<sequence>MAVPSPNADALPRKAHGSSPSHGGGHSLDTRSLRMRIGVPGRPAAMSALSHQPGRRARENAGGGVRGGFLEGGCLSVAVQEPDLPDSTDRVPRGWRFSLVSCGGGP</sequence>